<feature type="signal peptide" evidence="1">
    <location>
        <begin position="1"/>
        <end position="19"/>
    </location>
</feature>
<gene>
    <name evidence="2" type="ORF">P3T76_002749</name>
</gene>
<sequence>MIQLPRLTLFLWISTGAVFVDIEDVAALQSAIDDRFKTSSLAGIASYDLAAAYDLNQPLQANSALGLLGDTMQDALVIQMPPLPTEGSRYLLLPQAKEAVNEAIFMIVNEDDDAGARMAVFFTSTLAVTCSHNLTELHTVGSAVFLAWKEEAVETVVVARNPQLDFAILKSSTPKAFVPPWRGDPDELEGRGDLTLASPLGFDELEFTRASGMSLSLDKKHIIYSCPTHAESALLISKDGLLVGIRLAFASALCDEFDSKRMIKDHMNDVDKSLYATMRSRLARGYVCLLASTSCFAMARKWVKFASKDGVAAALASAVCVDIEDTTDSKLAVLLALPATNSPSAFDLKLPLQANSLIERFGAIMEDAMVVQVPPISVTSAVKEAVRMATFMVVEEILTCDHNLADHHTVGSVVKLTLKDEVMEDSSRKSHLRPDRYPNELSELILASYRIGINLYQASFTGVLGFEEAHGCTLNPDRTKIIYSCETFPGDFGAPLLHKDDFLVGIHQAVINALRGEFDPKKSNKDRLTTIEAILNDIVQHGLPQKRSGLLVHMLKDAAQEWSDNSMA</sequence>
<dbReference type="EMBL" id="JASMQC010000004">
    <property type="protein sequence ID" value="KAK1945701.1"/>
    <property type="molecule type" value="Genomic_DNA"/>
</dbReference>
<evidence type="ECO:0000313" key="3">
    <source>
        <dbReference type="Proteomes" id="UP001259832"/>
    </source>
</evidence>
<comment type="caution">
    <text evidence="2">The sequence shown here is derived from an EMBL/GenBank/DDBJ whole genome shotgun (WGS) entry which is preliminary data.</text>
</comment>
<dbReference type="SUPFAM" id="SSF50494">
    <property type="entry name" value="Trypsin-like serine proteases"/>
    <property type="match status" value="1"/>
</dbReference>
<name>A0AAD9GW65_9STRA</name>
<dbReference type="AlphaFoldDB" id="A0AAD9GW65"/>
<keyword evidence="1" id="KW-0732">Signal</keyword>
<dbReference type="Proteomes" id="UP001259832">
    <property type="component" value="Unassembled WGS sequence"/>
</dbReference>
<proteinExistence type="predicted"/>
<feature type="chain" id="PRO_5042124281" evidence="1">
    <location>
        <begin position="20"/>
        <end position="568"/>
    </location>
</feature>
<dbReference type="InterPro" id="IPR009003">
    <property type="entry name" value="Peptidase_S1_PA"/>
</dbReference>
<evidence type="ECO:0000313" key="2">
    <source>
        <dbReference type="EMBL" id="KAK1945701.1"/>
    </source>
</evidence>
<protein>
    <submittedName>
        <fullName evidence="2">Uncharacterized protein</fullName>
    </submittedName>
</protein>
<reference evidence="2" key="1">
    <citation type="submission" date="2023-08" db="EMBL/GenBank/DDBJ databases">
        <title>Reference Genome Resource for the Citrus Pathogen Phytophthora citrophthora.</title>
        <authorList>
            <person name="Moller H."/>
            <person name="Coetzee B."/>
            <person name="Rose L.J."/>
            <person name="Van Niekerk J.M."/>
        </authorList>
    </citation>
    <scope>NUCLEOTIDE SEQUENCE</scope>
    <source>
        <strain evidence="2">STE-U-9442</strain>
    </source>
</reference>
<evidence type="ECO:0000256" key="1">
    <source>
        <dbReference type="SAM" id="SignalP"/>
    </source>
</evidence>
<organism evidence="2 3">
    <name type="scientific">Phytophthora citrophthora</name>
    <dbReference type="NCBI Taxonomy" id="4793"/>
    <lineage>
        <taxon>Eukaryota</taxon>
        <taxon>Sar</taxon>
        <taxon>Stramenopiles</taxon>
        <taxon>Oomycota</taxon>
        <taxon>Peronosporomycetes</taxon>
        <taxon>Peronosporales</taxon>
        <taxon>Peronosporaceae</taxon>
        <taxon>Phytophthora</taxon>
    </lineage>
</organism>
<accession>A0AAD9GW65</accession>
<keyword evidence="3" id="KW-1185">Reference proteome</keyword>